<evidence type="ECO:0000313" key="10">
    <source>
        <dbReference type="EMBL" id="QEH35736.1"/>
    </source>
</evidence>
<name>A0A5B9W4W6_9BACT</name>
<keyword evidence="3" id="KW-0813">Transport</keyword>
<evidence type="ECO:0000256" key="8">
    <source>
        <dbReference type="SAM" id="MobiDB-lite"/>
    </source>
</evidence>
<keyword evidence="4" id="KW-1003">Cell membrane</keyword>
<gene>
    <name evidence="10" type="primary">tqsA_3</name>
    <name evidence="10" type="ORF">OJF2_42930</name>
</gene>
<keyword evidence="5 9" id="KW-0812">Transmembrane</keyword>
<dbReference type="InterPro" id="IPR002549">
    <property type="entry name" value="AI-2E-like"/>
</dbReference>
<reference evidence="10 11" key="1">
    <citation type="submission" date="2019-08" db="EMBL/GenBank/DDBJ databases">
        <title>Deep-cultivation of Planctomycetes and their phenomic and genomic characterization uncovers novel biology.</title>
        <authorList>
            <person name="Wiegand S."/>
            <person name="Jogler M."/>
            <person name="Boedeker C."/>
            <person name="Pinto D."/>
            <person name="Vollmers J."/>
            <person name="Rivas-Marin E."/>
            <person name="Kohn T."/>
            <person name="Peeters S.H."/>
            <person name="Heuer A."/>
            <person name="Rast P."/>
            <person name="Oberbeckmann S."/>
            <person name="Bunk B."/>
            <person name="Jeske O."/>
            <person name="Meyerdierks A."/>
            <person name="Storesund J.E."/>
            <person name="Kallscheuer N."/>
            <person name="Luecker S."/>
            <person name="Lage O.M."/>
            <person name="Pohl T."/>
            <person name="Merkel B.J."/>
            <person name="Hornburger P."/>
            <person name="Mueller R.-W."/>
            <person name="Bruemmer F."/>
            <person name="Labrenz M."/>
            <person name="Spormann A.M."/>
            <person name="Op den Camp H."/>
            <person name="Overmann J."/>
            <person name="Amann R."/>
            <person name="Jetten M.S.M."/>
            <person name="Mascher T."/>
            <person name="Medema M.H."/>
            <person name="Devos D.P."/>
            <person name="Kaster A.-K."/>
            <person name="Ovreas L."/>
            <person name="Rohde M."/>
            <person name="Galperin M.Y."/>
            <person name="Jogler C."/>
        </authorList>
    </citation>
    <scope>NUCLEOTIDE SEQUENCE [LARGE SCALE GENOMIC DNA]</scope>
    <source>
        <strain evidence="10 11">OJF2</strain>
    </source>
</reference>
<dbReference type="Proteomes" id="UP000324233">
    <property type="component" value="Chromosome"/>
</dbReference>
<dbReference type="AlphaFoldDB" id="A0A5B9W4W6"/>
<feature type="region of interest" description="Disordered" evidence="8">
    <location>
        <begin position="144"/>
        <end position="186"/>
    </location>
</feature>
<dbReference type="RefSeq" id="WP_168221954.1">
    <property type="nucleotide sequence ID" value="NZ_CP042997.1"/>
</dbReference>
<feature type="compositionally biased region" description="Gly residues" evidence="8">
    <location>
        <begin position="418"/>
        <end position="429"/>
    </location>
</feature>
<evidence type="ECO:0000256" key="1">
    <source>
        <dbReference type="ARBA" id="ARBA00004651"/>
    </source>
</evidence>
<evidence type="ECO:0000256" key="7">
    <source>
        <dbReference type="ARBA" id="ARBA00023136"/>
    </source>
</evidence>
<dbReference type="PANTHER" id="PTHR21716:SF53">
    <property type="entry name" value="PERMEASE PERM-RELATED"/>
    <property type="match status" value="1"/>
</dbReference>
<dbReference type="GO" id="GO:0005886">
    <property type="term" value="C:plasma membrane"/>
    <property type="evidence" value="ECO:0007669"/>
    <property type="project" value="UniProtKB-SubCell"/>
</dbReference>
<evidence type="ECO:0000256" key="2">
    <source>
        <dbReference type="ARBA" id="ARBA00009773"/>
    </source>
</evidence>
<evidence type="ECO:0000313" key="11">
    <source>
        <dbReference type="Proteomes" id="UP000324233"/>
    </source>
</evidence>
<keyword evidence="6 9" id="KW-1133">Transmembrane helix</keyword>
<accession>A0A5B9W4W6</accession>
<protein>
    <submittedName>
        <fullName evidence="10">AI-2 transport protein TqsA</fullName>
    </submittedName>
</protein>
<organism evidence="10 11">
    <name type="scientific">Aquisphaera giovannonii</name>
    <dbReference type="NCBI Taxonomy" id="406548"/>
    <lineage>
        <taxon>Bacteria</taxon>
        <taxon>Pseudomonadati</taxon>
        <taxon>Planctomycetota</taxon>
        <taxon>Planctomycetia</taxon>
        <taxon>Isosphaerales</taxon>
        <taxon>Isosphaeraceae</taxon>
        <taxon>Aquisphaera</taxon>
    </lineage>
</organism>
<sequence length="438" mass="46322">MPNAPGRPPEPAPATAGEKPVAETLDTQTTVLFWIAGMLLAGAAWLMSAILVPFVLGLVLAIALSPAARWLEKHGLGRTGSSLACLVLVIAVLAGTSGLLVYQAGTILQQSDKYYERLSRLMADATRAVGGERLLQSLKVIQEKEGQGQGAGEKGGERAGGSPTTAEGEAAGKAAEGGGGDDEGPPDRVEYWVRMIRNNMSSVGGWAMTGLGGFVGVLGSAIICLSFLFYLLESRDEWIGRILRILYFLGLRPRRESLERAQKGITTFGGFVTMVSLCGWLVIGTTAWLLGLPQPYLWGLIFGLLEFIPYFGPMVGGSLVTLVAIAAGTGWWQPLTMLGVILVWLTLEGYVISPLVYGRAVHFDPVMVLVAILFFGWLWGPLGMITALPMMVILRELVNMTPESPALDALLEPHEESSGGGNKAGGGPKAAGLASSAT</sequence>
<dbReference type="EMBL" id="CP042997">
    <property type="protein sequence ID" value="QEH35736.1"/>
    <property type="molecule type" value="Genomic_DNA"/>
</dbReference>
<dbReference type="Pfam" id="PF01594">
    <property type="entry name" value="AI-2E_transport"/>
    <property type="match status" value="2"/>
</dbReference>
<dbReference type="KEGG" id="agv:OJF2_42930"/>
<feature type="transmembrane region" description="Helical" evidence="9">
    <location>
        <begin position="367"/>
        <end position="394"/>
    </location>
</feature>
<keyword evidence="11" id="KW-1185">Reference proteome</keyword>
<evidence type="ECO:0000256" key="4">
    <source>
        <dbReference type="ARBA" id="ARBA00022475"/>
    </source>
</evidence>
<feature type="transmembrane region" description="Helical" evidence="9">
    <location>
        <begin position="205"/>
        <end position="232"/>
    </location>
</feature>
<comment type="subcellular location">
    <subcellularLocation>
        <location evidence="1">Cell membrane</location>
        <topology evidence="1">Multi-pass membrane protein</topology>
    </subcellularLocation>
</comment>
<evidence type="ECO:0000256" key="3">
    <source>
        <dbReference type="ARBA" id="ARBA00022448"/>
    </source>
</evidence>
<proteinExistence type="inferred from homology"/>
<evidence type="ECO:0000256" key="5">
    <source>
        <dbReference type="ARBA" id="ARBA00022692"/>
    </source>
</evidence>
<feature type="transmembrane region" description="Helical" evidence="9">
    <location>
        <begin position="264"/>
        <end position="290"/>
    </location>
</feature>
<feature type="region of interest" description="Disordered" evidence="8">
    <location>
        <begin position="1"/>
        <end position="20"/>
    </location>
</feature>
<comment type="similarity">
    <text evidence="2">Belongs to the autoinducer-2 exporter (AI-2E) (TC 2.A.86) family.</text>
</comment>
<feature type="transmembrane region" description="Helical" evidence="9">
    <location>
        <begin position="31"/>
        <end position="62"/>
    </location>
</feature>
<evidence type="ECO:0000256" key="9">
    <source>
        <dbReference type="SAM" id="Phobius"/>
    </source>
</evidence>
<dbReference type="PANTHER" id="PTHR21716">
    <property type="entry name" value="TRANSMEMBRANE PROTEIN"/>
    <property type="match status" value="1"/>
</dbReference>
<feature type="compositionally biased region" description="Pro residues" evidence="8">
    <location>
        <begin position="1"/>
        <end position="12"/>
    </location>
</feature>
<feature type="region of interest" description="Disordered" evidence="8">
    <location>
        <begin position="412"/>
        <end position="438"/>
    </location>
</feature>
<feature type="transmembrane region" description="Helical" evidence="9">
    <location>
        <begin position="83"/>
        <end position="105"/>
    </location>
</feature>
<evidence type="ECO:0000256" key="6">
    <source>
        <dbReference type="ARBA" id="ARBA00022989"/>
    </source>
</evidence>
<keyword evidence="7 9" id="KW-0472">Membrane</keyword>
<feature type="transmembrane region" description="Helical" evidence="9">
    <location>
        <begin position="319"/>
        <end position="347"/>
    </location>
</feature>